<dbReference type="Gene3D" id="1.20.120.330">
    <property type="entry name" value="Nucleotidyltransferases domain 2"/>
    <property type="match status" value="1"/>
</dbReference>
<dbReference type="InterPro" id="IPR043519">
    <property type="entry name" value="NT_sf"/>
</dbReference>
<evidence type="ECO:0000256" key="4">
    <source>
        <dbReference type="ARBA" id="ARBA00022840"/>
    </source>
</evidence>
<keyword evidence="6" id="KW-0511">Multifunctional enzyme</keyword>
<evidence type="ECO:0008006" key="12">
    <source>
        <dbReference type="Google" id="ProtNLM"/>
    </source>
</evidence>
<evidence type="ECO:0000313" key="11">
    <source>
        <dbReference type="Proteomes" id="UP000534783"/>
    </source>
</evidence>
<dbReference type="EMBL" id="VTOW01000001">
    <property type="protein sequence ID" value="NKE69530.1"/>
    <property type="molecule type" value="Genomic_DNA"/>
</dbReference>
<gene>
    <name evidence="10" type="ORF">MNODULE_02035</name>
</gene>
<dbReference type="AlphaFoldDB" id="A0A7X6DLR8"/>
<keyword evidence="2" id="KW-0548">Nucleotidyltransferase</keyword>
<name>A0A7X6DLR8_9BACT</name>
<evidence type="ECO:0000256" key="7">
    <source>
        <dbReference type="SAM" id="MobiDB-lite"/>
    </source>
</evidence>
<feature type="domain" description="PII-uridylyltransferase/Glutamine-synthetase adenylyltransferase" evidence="9">
    <location>
        <begin position="402"/>
        <end position="546"/>
    </location>
</feature>
<evidence type="ECO:0000313" key="10">
    <source>
        <dbReference type="EMBL" id="NKE69530.1"/>
    </source>
</evidence>
<evidence type="ECO:0000259" key="8">
    <source>
        <dbReference type="Pfam" id="PF03710"/>
    </source>
</evidence>
<dbReference type="PANTHER" id="PTHR30621:SF0">
    <property type="entry name" value="BIFUNCTIONAL GLUTAMINE SYNTHETASE ADENYLYLTRANSFERASE_ADENYLYL-REMOVING ENZYME"/>
    <property type="match status" value="1"/>
</dbReference>
<proteinExistence type="predicted"/>
<dbReference type="GO" id="GO:0000820">
    <property type="term" value="P:regulation of glutamine family amino acid metabolic process"/>
    <property type="evidence" value="ECO:0007669"/>
    <property type="project" value="TreeGrafter"/>
</dbReference>
<organism evidence="10 11">
    <name type="scientific">Candidatus Manganitrophus noduliformans</name>
    <dbReference type="NCBI Taxonomy" id="2606439"/>
    <lineage>
        <taxon>Bacteria</taxon>
        <taxon>Pseudomonadati</taxon>
        <taxon>Nitrospirota</taxon>
        <taxon>Nitrospiria</taxon>
        <taxon>Candidatus Troglogloeales</taxon>
        <taxon>Candidatus Manganitrophaceae</taxon>
        <taxon>Candidatus Manganitrophus</taxon>
    </lineage>
</organism>
<keyword evidence="5" id="KW-0460">Magnesium</keyword>
<keyword evidence="4" id="KW-0067">ATP-binding</keyword>
<protein>
    <recommendedName>
        <fullName evidence="12">Glutamate-ammonia-ligase adenylyltransferase</fullName>
    </recommendedName>
</protein>
<sequence length="560" mass="63894">MPPLEPKNESKDPRRKEPSPSTKPPLQLKDLLLAPQLSGEEVASLLSPYGFEEIKRADTNLQLIAEEPRVRQFFAEILEDFLSPLGQTAEPDRGLNDFERFTRAAISKTQLFSYLRDDPATVSRAATIFGGSAFLAEILIRNPEYFYWVFDPAVLKGHRSRREIARDFSQALRLLKTKEDRLDLLRAFKRKEILRIGVRDLLREASVEETLTELSELAEVLIQKAYEICDRGLRERYGIPSYRDRSGRRVRTGFTIIAMGKLGGGELNFSSDVDLLYLYATRTGRTSGVRGEAASRIANADYFRRLAQQITAALNTATGQGYVYRVDLRLRPEGEKGLIVQPLQGYRRYYATRGETWERLSLLKAWPAGGDRSLGREFLKRVIPFLYGKPFGLPGLQEVGALKARIDEKIDLSKQTENHVKLGRGGIREIEFIVQALQIYFGAKHPAIRERNTLKAIEKLSRSKFLSKEDSRSLKEAYLFLRNAENKLQVVNDSQTHLLPIDPKGVRACALRLGYRDEATTFAQDQLMRDYRAHTGRVHTLFRLLFGTPSQWPAFQKKPR</sequence>
<evidence type="ECO:0000256" key="2">
    <source>
        <dbReference type="ARBA" id="ARBA00022695"/>
    </source>
</evidence>
<comment type="caution">
    <text evidence="10">The sequence shown here is derived from an EMBL/GenBank/DDBJ whole genome shotgun (WGS) entry which is preliminary data.</text>
</comment>
<evidence type="ECO:0000259" key="9">
    <source>
        <dbReference type="Pfam" id="PF08335"/>
    </source>
</evidence>
<evidence type="ECO:0000256" key="3">
    <source>
        <dbReference type="ARBA" id="ARBA00022741"/>
    </source>
</evidence>
<dbReference type="GO" id="GO:0005829">
    <property type="term" value="C:cytosol"/>
    <property type="evidence" value="ECO:0007669"/>
    <property type="project" value="TreeGrafter"/>
</dbReference>
<keyword evidence="3" id="KW-0547">Nucleotide-binding</keyword>
<feature type="region of interest" description="Disordered" evidence="7">
    <location>
        <begin position="1"/>
        <end position="28"/>
    </location>
</feature>
<dbReference type="Proteomes" id="UP000534783">
    <property type="component" value="Unassembled WGS sequence"/>
</dbReference>
<reference evidence="10 11" key="1">
    <citation type="journal article" date="2020" name="Nature">
        <title>Bacterial chemolithoautotrophy via manganese oxidation.</title>
        <authorList>
            <person name="Yu H."/>
            <person name="Leadbetter J.R."/>
        </authorList>
    </citation>
    <scope>NUCLEOTIDE SEQUENCE [LARGE SCALE GENOMIC DNA]</scope>
    <source>
        <strain evidence="10 11">Mn-1</strain>
    </source>
</reference>
<dbReference type="Pfam" id="PF03710">
    <property type="entry name" value="GlnE"/>
    <property type="match status" value="1"/>
</dbReference>
<dbReference type="SUPFAM" id="SSF81593">
    <property type="entry name" value="Nucleotidyltransferase substrate binding subunit/domain"/>
    <property type="match status" value="1"/>
</dbReference>
<dbReference type="InterPro" id="IPR013546">
    <property type="entry name" value="PII_UdlTrfase/GS_AdlTrfase"/>
</dbReference>
<dbReference type="GO" id="GO:0008882">
    <property type="term" value="F:[glutamate-ammonia-ligase] adenylyltransferase activity"/>
    <property type="evidence" value="ECO:0007669"/>
    <property type="project" value="InterPro"/>
</dbReference>
<dbReference type="PANTHER" id="PTHR30621">
    <property type="entry name" value="GLUTAMINE SYNTHETASE ADENYLYLTRANSFERASE"/>
    <property type="match status" value="1"/>
</dbReference>
<dbReference type="GO" id="GO:0005524">
    <property type="term" value="F:ATP binding"/>
    <property type="evidence" value="ECO:0007669"/>
    <property type="project" value="UniProtKB-KW"/>
</dbReference>
<dbReference type="Pfam" id="PF08335">
    <property type="entry name" value="GlnD_UR_UTase"/>
    <property type="match status" value="1"/>
</dbReference>
<dbReference type="Gene3D" id="3.30.460.10">
    <property type="entry name" value="Beta Polymerase, domain 2"/>
    <property type="match status" value="1"/>
</dbReference>
<evidence type="ECO:0000256" key="5">
    <source>
        <dbReference type="ARBA" id="ARBA00022842"/>
    </source>
</evidence>
<dbReference type="SUPFAM" id="SSF81301">
    <property type="entry name" value="Nucleotidyltransferase"/>
    <property type="match status" value="1"/>
</dbReference>
<dbReference type="InterPro" id="IPR005190">
    <property type="entry name" value="GlnE_rpt_dom"/>
</dbReference>
<dbReference type="InterPro" id="IPR023057">
    <property type="entry name" value="GlnE"/>
</dbReference>
<evidence type="ECO:0000256" key="1">
    <source>
        <dbReference type="ARBA" id="ARBA00022679"/>
    </source>
</evidence>
<dbReference type="CDD" id="cd05401">
    <property type="entry name" value="NT_GlnE_GlnD_like"/>
    <property type="match status" value="1"/>
</dbReference>
<evidence type="ECO:0000256" key="6">
    <source>
        <dbReference type="ARBA" id="ARBA00023268"/>
    </source>
</evidence>
<feature type="compositionally biased region" description="Basic and acidic residues" evidence="7">
    <location>
        <begin position="1"/>
        <end position="18"/>
    </location>
</feature>
<keyword evidence="1" id="KW-0808">Transferase</keyword>
<feature type="domain" description="Glutamate-ammonia ligase adenylyltransferase repeated" evidence="8">
    <location>
        <begin position="124"/>
        <end position="380"/>
    </location>
</feature>
<keyword evidence="11" id="KW-1185">Reference proteome</keyword>
<accession>A0A7X6DLR8</accession>